<keyword evidence="2" id="KW-1185">Reference proteome</keyword>
<protein>
    <submittedName>
        <fullName evidence="1">Uncharacterized protein</fullName>
    </submittedName>
</protein>
<evidence type="ECO:0000313" key="1">
    <source>
        <dbReference type="EMBL" id="KAG0418783.1"/>
    </source>
</evidence>
<name>A0AC60PGI4_IXOPE</name>
<proteinExistence type="predicted"/>
<organism evidence="1 2">
    <name type="scientific">Ixodes persulcatus</name>
    <name type="common">Taiga tick</name>
    <dbReference type="NCBI Taxonomy" id="34615"/>
    <lineage>
        <taxon>Eukaryota</taxon>
        <taxon>Metazoa</taxon>
        <taxon>Ecdysozoa</taxon>
        <taxon>Arthropoda</taxon>
        <taxon>Chelicerata</taxon>
        <taxon>Arachnida</taxon>
        <taxon>Acari</taxon>
        <taxon>Parasitiformes</taxon>
        <taxon>Ixodida</taxon>
        <taxon>Ixodoidea</taxon>
        <taxon>Ixodidae</taxon>
        <taxon>Ixodinae</taxon>
        <taxon>Ixodes</taxon>
    </lineage>
</organism>
<dbReference type="Proteomes" id="UP000805193">
    <property type="component" value="Unassembled WGS sequence"/>
</dbReference>
<sequence>MAANRSFCEFVDFVIRADEIIYDRQDESVSVPRRQLRDRLNPLELFNDREPLARYRFTKATVASLLESLSLEECTSNRGLPVPPMVQLLIALQFYGAGTFQVVTSDLVTGSQLTVCQVVERVSRLIAGTLFRRLVNFPSSATDFDRVMLEFYALKKFPGVTWCVFALRCVFLPVGLVVALRCEFVRGAVFVWIISPIDRPVFIIRAPSVDLRQRLDLDSAQIRL</sequence>
<evidence type="ECO:0000313" key="2">
    <source>
        <dbReference type="Proteomes" id="UP000805193"/>
    </source>
</evidence>
<reference evidence="1 2" key="1">
    <citation type="journal article" date="2020" name="Cell">
        <title>Large-Scale Comparative Analyses of Tick Genomes Elucidate Their Genetic Diversity and Vector Capacities.</title>
        <authorList>
            <consortium name="Tick Genome and Microbiome Consortium (TIGMIC)"/>
            <person name="Jia N."/>
            <person name="Wang J."/>
            <person name="Shi W."/>
            <person name="Du L."/>
            <person name="Sun Y."/>
            <person name="Zhan W."/>
            <person name="Jiang J.F."/>
            <person name="Wang Q."/>
            <person name="Zhang B."/>
            <person name="Ji P."/>
            <person name="Bell-Sakyi L."/>
            <person name="Cui X.M."/>
            <person name="Yuan T.T."/>
            <person name="Jiang B.G."/>
            <person name="Yang W.F."/>
            <person name="Lam T.T."/>
            <person name="Chang Q.C."/>
            <person name="Ding S.J."/>
            <person name="Wang X.J."/>
            <person name="Zhu J.G."/>
            <person name="Ruan X.D."/>
            <person name="Zhao L."/>
            <person name="Wei J.T."/>
            <person name="Ye R.Z."/>
            <person name="Que T.C."/>
            <person name="Du C.H."/>
            <person name="Zhou Y.H."/>
            <person name="Cheng J.X."/>
            <person name="Dai P.F."/>
            <person name="Guo W.B."/>
            <person name="Han X.H."/>
            <person name="Huang E.J."/>
            <person name="Li L.F."/>
            <person name="Wei W."/>
            <person name="Gao Y.C."/>
            <person name="Liu J.Z."/>
            <person name="Shao H.Z."/>
            <person name="Wang X."/>
            <person name="Wang C.C."/>
            <person name="Yang T.C."/>
            <person name="Huo Q.B."/>
            <person name="Li W."/>
            <person name="Chen H.Y."/>
            <person name="Chen S.E."/>
            <person name="Zhou L.G."/>
            <person name="Ni X.B."/>
            <person name="Tian J.H."/>
            <person name="Sheng Y."/>
            <person name="Liu T."/>
            <person name="Pan Y.S."/>
            <person name="Xia L.Y."/>
            <person name="Li J."/>
            <person name="Zhao F."/>
            <person name="Cao W.C."/>
        </authorList>
    </citation>
    <scope>NUCLEOTIDE SEQUENCE [LARGE SCALE GENOMIC DNA]</scope>
    <source>
        <strain evidence="1">Iper-2018</strain>
    </source>
</reference>
<dbReference type="EMBL" id="JABSTQ010010701">
    <property type="protein sequence ID" value="KAG0418783.1"/>
    <property type="molecule type" value="Genomic_DNA"/>
</dbReference>
<accession>A0AC60PGI4</accession>
<gene>
    <name evidence="1" type="ORF">HPB47_004595</name>
</gene>
<comment type="caution">
    <text evidence="1">The sequence shown here is derived from an EMBL/GenBank/DDBJ whole genome shotgun (WGS) entry which is preliminary data.</text>
</comment>